<gene>
    <name evidence="1" type="ORF">EZS27_032152</name>
</gene>
<comment type="caution">
    <text evidence="1">The sequence shown here is derived from an EMBL/GenBank/DDBJ whole genome shotgun (WGS) entry which is preliminary data.</text>
</comment>
<accession>A0A5J4QAK4</accession>
<reference evidence="1" key="1">
    <citation type="submission" date="2019-03" db="EMBL/GenBank/DDBJ databases">
        <title>Single cell metagenomics reveals metabolic interactions within the superorganism composed of flagellate Streblomastix strix and complex community of Bacteroidetes bacteria on its surface.</title>
        <authorList>
            <person name="Treitli S.C."/>
            <person name="Kolisko M."/>
            <person name="Husnik F."/>
            <person name="Keeling P."/>
            <person name="Hampl V."/>
        </authorList>
    </citation>
    <scope>NUCLEOTIDE SEQUENCE</scope>
    <source>
        <strain evidence="1">STM</strain>
    </source>
</reference>
<protein>
    <submittedName>
        <fullName evidence="1">Uncharacterized protein</fullName>
    </submittedName>
</protein>
<evidence type="ECO:0000313" key="1">
    <source>
        <dbReference type="EMBL" id="KAA6317741.1"/>
    </source>
</evidence>
<dbReference type="EMBL" id="SNRY01004422">
    <property type="protein sequence ID" value="KAA6317741.1"/>
    <property type="molecule type" value="Genomic_DNA"/>
</dbReference>
<name>A0A5J4QAK4_9ZZZZ</name>
<dbReference type="AlphaFoldDB" id="A0A5J4QAK4"/>
<proteinExistence type="predicted"/>
<organism evidence="1">
    <name type="scientific">termite gut metagenome</name>
    <dbReference type="NCBI Taxonomy" id="433724"/>
    <lineage>
        <taxon>unclassified sequences</taxon>
        <taxon>metagenomes</taxon>
        <taxon>organismal metagenomes</taxon>
    </lineage>
</organism>
<sequence length="75" mass="8535">MPHFHVLLDGRLLVRLFFMPCTGTDYWKSCEAFIPPEKHLQTKADTFIVEGYKVGLSIIWLGLEGKGNGIAKRSR</sequence>